<protein>
    <submittedName>
        <fullName evidence="3">SJCHGC09364 protein</fullName>
    </submittedName>
</protein>
<feature type="transmembrane region" description="Helical" evidence="2">
    <location>
        <begin position="6"/>
        <end position="28"/>
    </location>
</feature>
<feature type="compositionally biased region" description="Basic and acidic residues" evidence="1">
    <location>
        <begin position="75"/>
        <end position="84"/>
    </location>
</feature>
<feature type="compositionally biased region" description="Basic and acidic residues" evidence="1">
    <location>
        <begin position="123"/>
        <end position="137"/>
    </location>
</feature>
<feature type="region of interest" description="Disordered" evidence="1">
    <location>
        <begin position="113"/>
        <end position="137"/>
    </location>
</feature>
<proteinExistence type="evidence at transcript level"/>
<evidence type="ECO:0000256" key="2">
    <source>
        <dbReference type="SAM" id="Phobius"/>
    </source>
</evidence>
<keyword evidence="2" id="KW-1133">Transmembrane helix</keyword>
<reference evidence="3" key="1">
    <citation type="journal article" date="2006" name="PLoS Pathog.">
        <title>New perspectives on host-parasite interplay by comparative transcriptomic and proteomic analyses of Schistosoma japonicum.</title>
        <authorList>
            <person name="Liu F."/>
            <person name="Lu J."/>
            <person name="Hu W."/>
            <person name="Wang S.Y."/>
            <person name="Cui S.J."/>
            <person name="Chi M."/>
            <person name="Yan Q."/>
            <person name="Wang X.R."/>
            <person name="Song H.D."/>
            <person name="Xu X.N."/>
            <person name="Wang J.J."/>
            <person name="Zhang X.L."/>
            <person name="Zhang X."/>
            <person name="Wang Z.Q."/>
            <person name="Xue C.L."/>
            <person name="Brindley P.J."/>
            <person name="McManus D.P."/>
            <person name="Yang P.Y."/>
            <person name="Feng Z."/>
            <person name="Chen Z."/>
            <person name="Han Z.G."/>
        </authorList>
    </citation>
    <scope>NUCLEOTIDE SEQUENCE</scope>
</reference>
<keyword evidence="2" id="KW-0812">Transmembrane</keyword>
<evidence type="ECO:0000256" key="1">
    <source>
        <dbReference type="SAM" id="MobiDB-lite"/>
    </source>
</evidence>
<accession>Q5C5G8</accession>
<feature type="non-terminal residue" evidence="3">
    <location>
        <position position="1"/>
    </location>
</feature>
<organism evidence="3">
    <name type="scientific">Schistosoma japonicum</name>
    <name type="common">Blood fluke</name>
    <dbReference type="NCBI Taxonomy" id="6182"/>
    <lineage>
        <taxon>Eukaryota</taxon>
        <taxon>Metazoa</taxon>
        <taxon>Spiralia</taxon>
        <taxon>Lophotrochozoa</taxon>
        <taxon>Platyhelminthes</taxon>
        <taxon>Trematoda</taxon>
        <taxon>Digenea</taxon>
        <taxon>Strigeidida</taxon>
        <taxon>Schistosomatoidea</taxon>
        <taxon>Schistosomatidae</taxon>
        <taxon>Schistosoma</taxon>
    </lineage>
</organism>
<name>Q5C5G8_SCHJA</name>
<keyword evidence="2" id="KW-0472">Membrane</keyword>
<feature type="transmembrane region" description="Helical" evidence="2">
    <location>
        <begin position="197"/>
        <end position="224"/>
    </location>
</feature>
<dbReference type="AlphaFoldDB" id="Q5C5G8"/>
<evidence type="ECO:0000313" key="3">
    <source>
        <dbReference type="EMBL" id="AAX25106.2"/>
    </source>
</evidence>
<feature type="transmembrane region" description="Helical" evidence="2">
    <location>
        <begin position="230"/>
        <end position="251"/>
    </location>
</feature>
<sequence length="263" mass="29533">PKAVVWSFLVHVSMEFSLWILRLFLFLITQCQPSANEGDGRNFADNKVENEEVHHGANIYPSSITSGSIYSEVKEYNPSEDHPSRHVKNSGHNSVSHVMPDGQQSIVHTVESSSFNHGPYDTNKQRDHSGSRPDEPVHVHKSPIYNAEQILPVPSALHPGIAHGQKSGPVINHVIIFTKIMSQTTVRLKGKYQVLELISLSPIILIMSVILWRLTIILVMSMTVRLESLVMIWSLDLVGKLWINIVITIVLKSPGEIFRRNIS</sequence>
<feature type="region of interest" description="Disordered" evidence="1">
    <location>
        <begin position="75"/>
        <end position="95"/>
    </location>
</feature>
<dbReference type="EMBL" id="AY809217">
    <property type="protein sequence ID" value="AAX25106.2"/>
    <property type="molecule type" value="mRNA"/>
</dbReference>